<evidence type="ECO:0000313" key="4">
    <source>
        <dbReference type="Proteomes" id="UP000738349"/>
    </source>
</evidence>
<dbReference type="AlphaFoldDB" id="A0A9P9D8Y1"/>
<evidence type="ECO:0000313" key="3">
    <source>
        <dbReference type="EMBL" id="KAH7114622.1"/>
    </source>
</evidence>
<gene>
    <name evidence="2" type="ORF">EDB81DRAFT_893089</name>
    <name evidence="3" type="ORF">EDB81DRAFT_893094</name>
</gene>
<feature type="signal peptide" evidence="1">
    <location>
        <begin position="1"/>
        <end position="18"/>
    </location>
</feature>
<evidence type="ECO:0000313" key="2">
    <source>
        <dbReference type="EMBL" id="KAH7114619.1"/>
    </source>
</evidence>
<feature type="chain" id="PRO_5040712780" description="Hydrophobin" evidence="1">
    <location>
        <begin position="19"/>
        <end position="110"/>
    </location>
</feature>
<proteinExistence type="predicted"/>
<sequence length="110" mass="11183">MQVTSIVALLIAATGALAAPGGYKPNKPNKPNKPAAPVVQQITCSSGSPYCCNAEANGGEDSLASGGGDIYFKCSDMTNNCNSITVCCNNNGEDAEQTCAAFGNAKVIFD</sequence>
<protein>
    <recommendedName>
        <fullName evidence="5">Hydrophobin</fullName>
    </recommendedName>
</protein>
<dbReference type="Proteomes" id="UP000738349">
    <property type="component" value="Unassembled WGS sequence"/>
</dbReference>
<name>A0A9P9D8Y1_9HYPO</name>
<reference evidence="3" key="1">
    <citation type="journal article" date="2021" name="Nat. Commun.">
        <title>Genetic determinants of endophytism in the Arabidopsis root mycobiome.</title>
        <authorList>
            <person name="Mesny F."/>
            <person name="Miyauchi S."/>
            <person name="Thiergart T."/>
            <person name="Pickel B."/>
            <person name="Atanasova L."/>
            <person name="Karlsson M."/>
            <person name="Huettel B."/>
            <person name="Barry K.W."/>
            <person name="Haridas S."/>
            <person name="Chen C."/>
            <person name="Bauer D."/>
            <person name="Andreopoulos W."/>
            <person name="Pangilinan J."/>
            <person name="LaButti K."/>
            <person name="Riley R."/>
            <person name="Lipzen A."/>
            <person name="Clum A."/>
            <person name="Drula E."/>
            <person name="Henrissat B."/>
            <person name="Kohler A."/>
            <person name="Grigoriev I.V."/>
            <person name="Martin F.M."/>
            <person name="Hacquard S."/>
        </authorList>
    </citation>
    <scope>NUCLEOTIDE SEQUENCE</scope>
    <source>
        <strain evidence="3">MPI-CAGE-AT-0147</strain>
    </source>
</reference>
<keyword evidence="4" id="KW-1185">Reference proteome</keyword>
<evidence type="ECO:0000256" key="1">
    <source>
        <dbReference type="SAM" id="SignalP"/>
    </source>
</evidence>
<dbReference type="EMBL" id="JAGMUV010000032">
    <property type="protein sequence ID" value="KAH7114622.1"/>
    <property type="molecule type" value="Genomic_DNA"/>
</dbReference>
<evidence type="ECO:0008006" key="5">
    <source>
        <dbReference type="Google" id="ProtNLM"/>
    </source>
</evidence>
<dbReference type="OrthoDB" id="5031571at2759"/>
<dbReference type="EMBL" id="JAGMUV010000032">
    <property type="protein sequence ID" value="KAH7114619.1"/>
    <property type="molecule type" value="Genomic_DNA"/>
</dbReference>
<comment type="caution">
    <text evidence="3">The sequence shown here is derived from an EMBL/GenBank/DDBJ whole genome shotgun (WGS) entry which is preliminary data.</text>
</comment>
<keyword evidence="1" id="KW-0732">Signal</keyword>
<accession>A0A9P9D8Y1</accession>
<organism evidence="3 4">
    <name type="scientific">Dactylonectria macrodidyma</name>
    <dbReference type="NCBI Taxonomy" id="307937"/>
    <lineage>
        <taxon>Eukaryota</taxon>
        <taxon>Fungi</taxon>
        <taxon>Dikarya</taxon>
        <taxon>Ascomycota</taxon>
        <taxon>Pezizomycotina</taxon>
        <taxon>Sordariomycetes</taxon>
        <taxon>Hypocreomycetidae</taxon>
        <taxon>Hypocreales</taxon>
        <taxon>Nectriaceae</taxon>
        <taxon>Dactylonectria</taxon>
    </lineage>
</organism>